<dbReference type="AlphaFoldDB" id="A0A1A9GQ61"/>
<evidence type="ECO:0000256" key="1">
    <source>
        <dbReference type="SAM" id="Phobius"/>
    </source>
</evidence>
<evidence type="ECO:0000313" key="4">
    <source>
        <dbReference type="Proteomes" id="UP000077868"/>
    </source>
</evidence>
<dbReference type="Gene3D" id="1.10.287.70">
    <property type="match status" value="1"/>
</dbReference>
<keyword evidence="1" id="KW-0812">Transmembrane</keyword>
<feature type="transmembrane region" description="Helical" evidence="1">
    <location>
        <begin position="103"/>
        <end position="122"/>
    </location>
</feature>
<accession>A0A1A9GQ61</accession>
<dbReference type="Proteomes" id="UP000077868">
    <property type="component" value="Chromosome"/>
</dbReference>
<feature type="domain" description="Potassium channel" evidence="2">
    <location>
        <begin position="81"/>
        <end position="148"/>
    </location>
</feature>
<keyword evidence="1" id="KW-1133">Transmembrane helix</keyword>
<proteinExistence type="predicted"/>
<dbReference type="KEGG" id="ndk:I601_4043"/>
<organism evidence="3 4">
    <name type="scientific">Nocardioides dokdonensis FR1436</name>
    <dbReference type="NCBI Taxonomy" id="1300347"/>
    <lineage>
        <taxon>Bacteria</taxon>
        <taxon>Bacillati</taxon>
        <taxon>Actinomycetota</taxon>
        <taxon>Actinomycetes</taxon>
        <taxon>Propionibacteriales</taxon>
        <taxon>Nocardioidaceae</taxon>
        <taxon>Nocardioides</taxon>
    </lineage>
</organism>
<dbReference type="SUPFAM" id="SSF81324">
    <property type="entry name" value="Voltage-gated potassium channels"/>
    <property type="match status" value="1"/>
</dbReference>
<sequence>MDIAMTVVGAVIVLVVLRDVFHTLFHPGGDGALSAHVCTAVWAVARRLGRRPQVLAGPLAVTTTMLVWFALLVVGFALVYLPQLPQDASYGPGIPKGGGVEDAVYLSVVALATLGLGDVVLAEPWMRLVTPVEALLGFAVLTGAIGWISQIYPALARRRSLALEVGCGAAGDTVLPGPGRAAQLRAWTSSMSAVVVDLVQNSETYYFREHDPRIALVPLLVRLDQVVQEESGSTDDEVAAAARGLDRVLGIALEVLHEQFGAPGDRVQALRELADAEPADD</sequence>
<dbReference type="EMBL" id="CP015079">
    <property type="protein sequence ID" value="ANH40439.1"/>
    <property type="molecule type" value="Genomic_DNA"/>
</dbReference>
<protein>
    <submittedName>
        <fullName evidence="3">Ion channel</fullName>
    </submittedName>
</protein>
<keyword evidence="4" id="KW-1185">Reference proteome</keyword>
<dbReference type="Pfam" id="PF07885">
    <property type="entry name" value="Ion_trans_2"/>
    <property type="match status" value="1"/>
</dbReference>
<feature type="transmembrane region" description="Helical" evidence="1">
    <location>
        <begin position="59"/>
        <end position="82"/>
    </location>
</feature>
<dbReference type="PATRIC" id="fig|1300347.3.peg.4049"/>
<keyword evidence="1" id="KW-0472">Membrane</keyword>
<dbReference type="RefSeq" id="WP_068113735.1">
    <property type="nucleotide sequence ID" value="NZ_CP015079.1"/>
</dbReference>
<gene>
    <name evidence="3" type="ORF">I601_4043</name>
</gene>
<dbReference type="InterPro" id="IPR013099">
    <property type="entry name" value="K_chnl_dom"/>
</dbReference>
<reference evidence="3 4" key="1">
    <citation type="submission" date="2016-03" db="EMBL/GenBank/DDBJ databases">
        <title>Complete genome sequence of a soil Actinobacterium, Nocardioides dokdonensis FR1436.</title>
        <authorList>
            <person name="Kwon S.-K."/>
            <person name="Kim K."/>
            <person name="Kim J.F."/>
        </authorList>
    </citation>
    <scope>NUCLEOTIDE SEQUENCE [LARGE SCALE GENOMIC DNA]</scope>
    <source>
        <strain evidence="3 4">FR1436</strain>
    </source>
</reference>
<evidence type="ECO:0000313" key="3">
    <source>
        <dbReference type="EMBL" id="ANH40439.1"/>
    </source>
</evidence>
<name>A0A1A9GQ61_9ACTN</name>
<dbReference type="STRING" id="1300347.I601_4043"/>
<dbReference type="OrthoDB" id="8477930at2"/>
<evidence type="ECO:0000259" key="2">
    <source>
        <dbReference type="Pfam" id="PF07885"/>
    </source>
</evidence>
<feature type="transmembrane region" description="Helical" evidence="1">
    <location>
        <begin position="134"/>
        <end position="155"/>
    </location>
</feature>